<organism evidence="5 6">
    <name type="scientific">Sulfidibacter corallicola</name>
    <dbReference type="NCBI Taxonomy" id="2818388"/>
    <lineage>
        <taxon>Bacteria</taxon>
        <taxon>Pseudomonadati</taxon>
        <taxon>Acidobacteriota</taxon>
        <taxon>Holophagae</taxon>
        <taxon>Acanthopleuribacterales</taxon>
        <taxon>Acanthopleuribacteraceae</taxon>
        <taxon>Sulfidibacter</taxon>
    </lineage>
</organism>
<keyword evidence="2" id="KW-0238">DNA-binding</keyword>
<dbReference type="GO" id="GO:0003677">
    <property type="term" value="F:DNA binding"/>
    <property type="evidence" value="ECO:0007669"/>
    <property type="project" value="UniProtKB-KW"/>
</dbReference>
<dbReference type="GO" id="GO:0003700">
    <property type="term" value="F:DNA-binding transcription factor activity"/>
    <property type="evidence" value="ECO:0007669"/>
    <property type="project" value="InterPro"/>
</dbReference>
<dbReference type="SMART" id="SM00345">
    <property type="entry name" value="HTH_GNTR"/>
    <property type="match status" value="1"/>
</dbReference>
<dbReference type="CDD" id="cd07377">
    <property type="entry name" value="WHTH_GntR"/>
    <property type="match status" value="1"/>
</dbReference>
<dbReference type="KEGG" id="scor:J3U87_30950"/>
<dbReference type="InterPro" id="IPR036390">
    <property type="entry name" value="WH_DNA-bd_sf"/>
</dbReference>
<evidence type="ECO:0000259" key="4">
    <source>
        <dbReference type="PROSITE" id="PS50949"/>
    </source>
</evidence>
<dbReference type="Proteomes" id="UP000663929">
    <property type="component" value="Chromosome"/>
</dbReference>
<dbReference type="PROSITE" id="PS50949">
    <property type="entry name" value="HTH_GNTR"/>
    <property type="match status" value="1"/>
</dbReference>
<dbReference type="PANTHER" id="PTHR38445:SF9">
    <property type="entry name" value="HTH-TYPE TRANSCRIPTIONAL REPRESSOR YTRA"/>
    <property type="match status" value="1"/>
</dbReference>
<keyword evidence="3" id="KW-0804">Transcription</keyword>
<gene>
    <name evidence="5" type="ORF">J3U87_30950</name>
</gene>
<dbReference type="EMBL" id="CP071793">
    <property type="protein sequence ID" value="QTD50024.1"/>
    <property type="molecule type" value="Genomic_DNA"/>
</dbReference>
<dbReference type="AlphaFoldDB" id="A0A8A4TLE4"/>
<feature type="domain" description="HTH gntR-type" evidence="4">
    <location>
        <begin position="12"/>
        <end position="80"/>
    </location>
</feature>
<dbReference type="RefSeq" id="WP_237379655.1">
    <property type="nucleotide sequence ID" value="NZ_CP071793.1"/>
</dbReference>
<reference evidence="5" key="1">
    <citation type="submission" date="2021-03" db="EMBL/GenBank/DDBJ databases">
        <title>Acanthopleuribacteraceae sp. M133.</title>
        <authorList>
            <person name="Wang G."/>
        </authorList>
    </citation>
    <scope>NUCLEOTIDE SEQUENCE</scope>
    <source>
        <strain evidence="5">M133</strain>
    </source>
</reference>
<evidence type="ECO:0000313" key="5">
    <source>
        <dbReference type="EMBL" id="QTD50024.1"/>
    </source>
</evidence>
<evidence type="ECO:0000313" key="6">
    <source>
        <dbReference type="Proteomes" id="UP000663929"/>
    </source>
</evidence>
<sequence length="128" mass="14281">MLPFPVSLRPGAPPYQQITFAVRRAIAKGLLKPGDPFPSVRQLSRELKINPNTAQKAVSELTTRGFLEVHTGRGTFVCRPRTPSHDQIAETLQPQLEQLVVMAHELDLDLSEVKGLLAISWQSFQEEP</sequence>
<protein>
    <submittedName>
        <fullName evidence="5">GntR family transcriptional regulator</fullName>
    </submittedName>
</protein>
<dbReference type="SUPFAM" id="SSF46785">
    <property type="entry name" value="Winged helix' DNA-binding domain"/>
    <property type="match status" value="1"/>
</dbReference>
<dbReference type="Gene3D" id="1.10.10.10">
    <property type="entry name" value="Winged helix-like DNA-binding domain superfamily/Winged helix DNA-binding domain"/>
    <property type="match status" value="1"/>
</dbReference>
<evidence type="ECO:0000256" key="3">
    <source>
        <dbReference type="ARBA" id="ARBA00023163"/>
    </source>
</evidence>
<evidence type="ECO:0000256" key="2">
    <source>
        <dbReference type="ARBA" id="ARBA00023125"/>
    </source>
</evidence>
<evidence type="ECO:0000256" key="1">
    <source>
        <dbReference type="ARBA" id="ARBA00023015"/>
    </source>
</evidence>
<proteinExistence type="predicted"/>
<dbReference type="InterPro" id="IPR000524">
    <property type="entry name" value="Tscrpt_reg_HTH_GntR"/>
</dbReference>
<name>A0A8A4TLE4_SULCO</name>
<keyword evidence="1" id="KW-0805">Transcription regulation</keyword>
<dbReference type="InterPro" id="IPR036388">
    <property type="entry name" value="WH-like_DNA-bd_sf"/>
</dbReference>
<dbReference type="Pfam" id="PF00392">
    <property type="entry name" value="GntR"/>
    <property type="match status" value="1"/>
</dbReference>
<keyword evidence="6" id="KW-1185">Reference proteome</keyword>
<accession>A0A8A4TLE4</accession>
<dbReference type="PANTHER" id="PTHR38445">
    <property type="entry name" value="HTH-TYPE TRANSCRIPTIONAL REPRESSOR YTRA"/>
    <property type="match status" value="1"/>
</dbReference>